<accession>A0A5P8AV39</accession>
<dbReference type="InterPro" id="IPR058057">
    <property type="entry name" value="BBH37-like"/>
</dbReference>
<dbReference type="InterPro" id="IPR057717">
    <property type="entry name" value="BBH37-like_helical"/>
</dbReference>
<dbReference type="NCBIfam" id="NF033721">
    <property type="entry name" value="P12_lipo"/>
    <property type="match status" value="1"/>
</dbReference>
<feature type="signal peptide" evidence="2">
    <location>
        <begin position="1"/>
        <end position="25"/>
    </location>
</feature>
<feature type="domain" description="BBH37-like helical" evidence="3">
    <location>
        <begin position="109"/>
        <end position="304"/>
    </location>
</feature>
<feature type="chain" id="PRO_5036372532" evidence="2">
    <location>
        <begin position="26"/>
        <end position="307"/>
    </location>
</feature>
<keyword evidence="2" id="KW-0732">Signal</keyword>
<evidence type="ECO:0000313" key="4">
    <source>
        <dbReference type="EMBL" id="QFP42566.1"/>
    </source>
</evidence>
<gene>
    <name evidence="4" type="ORF">F9Y90_05605</name>
    <name evidence="5" type="ORF">F9Y91_06155</name>
</gene>
<evidence type="ECO:0000256" key="2">
    <source>
        <dbReference type="SAM" id="SignalP"/>
    </source>
</evidence>
<dbReference type="RefSeq" id="WP_152301315.1">
    <property type="nucleotide sequence ID" value="NZ_CP127347.1"/>
</dbReference>
<keyword evidence="5" id="KW-0449">Lipoprotein</keyword>
<keyword evidence="5" id="KW-0614">Plasmid</keyword>
<protein>
    <submittedName>
        <fullName evidence="5">P12 family lipoprotein</fullName>
    </submittedName>
</protein>
<name>A0A5P8AV39_9SPIR</name>
<keyword evidence="1" id="KW-0175">Coiled coil</keyword>
<evidence type="ECO:0000313" key="5">
    <source>
        <dbReference type="EMBL" id="QFP48783.1"/>
    </source>
</evidence>
<dbReference type="AlphaFoldDB" id="A0A5P8AV39"/>
<sequence>MYMKKSILTMYMLMLVSFLSCDVDAISALINEAGDKFVEKKEDGKNLDFIEKIQECRKEQADVVEQHLKERKKQVLQAGFVEPVNVDDRAVILNSPYYSQEEIEIKKEELVPSTDEEKAAQKEIDQIKNLLGNSEFGKLTEEQLNDLRIEYEKLNSSFYDIFSELQNRRESYSRNNRDRNNNKVKSRKLIQLHNKLNDQRSNLEKLMNQVDSGFNKLVSAKYFLKRSQETLKEAITERVKNNKKRRNYWSGRKVDSNSLARQALNEAENALNQLESYSINLIEVMGEKKEIEELIKEAKTALENLER</sequence>
<dbReference type="EMBL" id="CP044649">
    <property type="protein sequence ID" value="QFP42566.1"/>
    <property type="molecule type" value="Genomic_DNA"/>
</dbReference>
<evidence type="ECO:0000256" key="1">
    <source>
        <dbReference type="SAM" id="Coils"/>
    </source>
</evidence>
<feature type="coiled-coil region" evidence="1">
    <location>
        <begin position="257"/>
        <end position="304"/>
    </location>
</feature>
<organism evidence="5">
    <name type="scientific">Borrelia miyamotoi</name>
    <dbReference type="NCBI Taxonomy" id="47466"/>
    <lineage>
        <taxon>Bacteria</taxon>
        <taxon>Pseudomonadati</taxon>
        <taxon>Spirochaetota</taxon>
        <taxon>Spirochaetia</taxon>
        <taxon>Spirochaetales</taxon>
        <taxon>Borreliaceae</taxon>
        <taxon>Borrelia</taxon>
    </lineage>
</organism>
<proteinExistence type="predicted"/>
<evidence type="ECO:0000259" key="3">
    <source>
        <dbReference type="Pfam" id="PF25672"/>
    </source>
</evidence>
<dbReference type="PROSITE" id="PS51257">
    <property type="entry name" value="PROKAR_LIPOPROTEIN"/>
    <property type="match status" value="1"/>
</dbReference>
<geneLocation type="plasmid" evidence="5">
    <name>unnamed</name>
</geneLocation>
<dbReference type="EMBL" id="CP044837">
    <property type="protein sequence ID" value="QFP48783.1"/>
    <property type="molecule type" value="Genomic_DNA"/>
</dbReference>
<dbReference type="Pfam" id="PF25672">
    <property type="entry name" value="BBH37"/>
    <property type="match status" value="1"/>
</dbReference>
<reference evidence="5" key="1">
    <citation type="submission" date="2019-10" db="EMBL/GenBank/DDBJ databases">
        <title>Whole genome sequencing of Borrelia miyamotoi strains isolated in Europe.</title>
        <authorList>
            <person name="Sprong H."/>
            <person name="Azagi T."/>
            <person name="Kuleshov K.V."/>
            <person name="Platonov A.E."/>
            <person name="Hoornstra D."/>
            <person name="Hovius J.W."/>
        </authorList>
    </citation>
    <scope>NUCLEOTIDE SEQUENCE</scope>
    <source>
        <strain evidence="5">NL-IR-1</strain>
        <strain evidence="4">NL-IR-2</strain>
        <plasmid evidence="5">unnamed</plasmid>
    </source>
</reference>